<dbReference type="InterPro" id="IPR019619">
    <property type="entry name" value="DUF2490"/>
</dbReference>
<organism evidence="2 3">
    <name type="scientific">Mucilaginibacter defluvii</name>
    <dbReference type="NCBI Taxonomy" id="1196019"/>
    <lineage>
        <taxon>Bacteria</taxon>
        <taxon>Pseudomonadati</taxon>
        <taxon>Bacteroidota</taxon>
        <taxon>Sphingobacteriia</taxon>
        <taxon>Sphingobacteriales</taxon>
        <taxon>Sphingobacteriaceae</taxon>
        <taxon>Mucilaginibacter</taxon>
    </lineage>
</organism>
<reference evidence="3" key="1">
    <citation type="journal article" date="2019" name="Int. J. Syst. Evol. Microbiol.">
        <title>The Global Catalogue of Microorganisms (GCM) 10K type strain sequencing project: providing services to taxonomists for standard genome sequencing and annotation.</title>
        <authorList>
            <consortium name="The Broad Institute Genomics Platform"/>
            <consortium name="The Broad Institute Genome Sequencing Center for Infectious Disease"/>
            <person name="Wu L."/>
            <person name="Ma J."/>
        </authorList>
    </citation>
    <scope>NUCLEOTIDE SEQUENCE [LARGE SCALE GENOMIC DNA]</scope>
    <source>
        <strain evidence="3">JCM 18283</strain>
    </source>
</reference>
<keyword evidence="3" id="KW-1185">Reference proteome</keyword>
<name>A0ABP9GDU8_9SPHI</name>
<feature type="signal peptide" evidence="1">
    <location>
        <begin position="1"/>
        <end position="21"/>
    </location>
</feature>
<evidence type="ECO:0000256" key="1">
    <source>
        <dbReference type="SAM" id="SignalP"/>
    </source>
</evidence>
<sequence>MRNKYFILLLLLCLGGSKLHAQNSQFSVWGAWFHTQKLSEHWGYAFDGQFRSADKVDYLRNILLRPSVAYHFNKNQSVNVGYAYVTTNGRTPDGEKTFRPESRIFEQFTQVHKAGASIQLSHRFRLEQRYLGDSADDRDDNYFAQRFRYFIRAVIPIKRDSNFSKGTYIGLQNEVFLNVQNKDKVNTHFFDQNRAYVGFGYRFSKKFDMELGYMNQYTKAVSSGTANNVVHLAVYTRL</sequence>
<comment type="caution">
    <text evidence="2">The sequence shown here is derived from an EMBL/GenBank/DDBJ whole genome shotgun (WGS) entry which is preliminary data.</text>
</comment>
<accession>A0ABP9GDU8</accession>
<keyword evidence="1" id="KW-0732">Signal</keyword>
<proteinExistence type="predicted"/>
<dbReference type="RefSeq" id="WP_345333659.1">
    <property type="nucleotide sequence ID" value="NZ_BAABJI010000004.1"/>
</dbReference>
<dbReference type="EMBL" id="BAABJI010000004">
    <property type="protein sequence ID" value="GAA4928687.1"/>
    <property type="molecule type" value="Genomic_DNA"/>
</dbReference>
<dbReference type="Proteomes" id="UP001501436">
    <property type="component" value="Unassembled WGS sequence"/>
</dbReference>
<protein>
    <recommendedName>
        <fullName evidence="4">DUF2490 domain-containing protein</fullName>
    </recommendedName>
</protein>
<evidence type="ECO:0000313" key="3">
    <source>
        <dbReference type="Proteomes" id="UP001501436"/>
    </source>
</evidence>
<dbReference type="Pfam" id="PF10677">
    <property type="entry name" value="DUF2490"/>
    <property type="match status" value="1"/>
</dbReference>
<evidence type="ECO:0000313" key="2">
    <source>
        <dbReference type="EMBL" id="GAA4928687.1"/>
    </source>
</evidence>
<gene>
    <name evidence="2" type="ORF">GCM10023313_36710</name>
</gene>
<feature type="chain" id="PRO_5047205864" description="DUF2490 domain-containing protein" evidence="1">
    <location>
        <begin position="22"/>
        <end position="238"/>
    </location>
</feature>
<evidence type="ECO:0008006" key="4">
    <source>
        <dbReference type="Google" id="ProtNLM"/>
    </source>
</evidence>